<keyword evidence="3" id="KW-0813">Transport</keyword>
<gene>
    <name evidence="13" type="ORF">MRX98_04270</name>
</gene>
<evidence type="ECO:0000259" key="12">
    <source>
        <dbReference type="PROSITE" id="PS52015"/>
    </source>
</evidence>
<dbReference type="PRINTS" id="PR01374">
    <property type="entry name" value="TONBPROTEIN"/>
</dbReference>
<name>A0AA41R0M5_9BACT</name>
<dbReference type="GO" id="GO:0031992">
    <property type="term" value="F:energy transducer activity"/>
    <property type="evidence" value="ECO:0007669"/>
    <property type="project" value="InterPro"/>
</dbReference>
<dbReference type="NCBIfam" id="TIGR01352">
    <property type="entry name" value="tonB_Cterm"/>
    <property type="match status" value="1"/>
</dbReference>
<keyword evidence="6 11" id="KW-0812">Transmembrane</keyword>
<keyword evidence="7" id="KW-0653">Protein transport</keyword>
<dbReference type="SUPFAM" id="SSF74653">
    <property type="entry name" value="TolA/TonB C-terminal domain"/>
    <property type="match status" value="1"/>
</dbReference>
<proteinExistence type="inferred from homology"/>
<dbReference type="EMBL" id="JALJRB010000003">
    <property type="protein sequence ID" value="MCJ8499779.1"/>
    <property type="molecule type" value="Genomic_DNA"/>
</dbReference>
<dbReference type="GO" id="GO:0005886">
    <property type="term" value="C:plasma membrane"/>
    <property type="evidence" value="ECO:0007669"/>
    <property type="project" value="UniProtKB-SubCell"/>
</dbReference>
<keyword evidence="14" id="KW-1185">Reference proteome</keyword>
<dbReference type="GO" id="GO:0015031">
    <property type="term" value="P:protein transport"/>
    <property type="evidence" value="ECO:0007669"/>
    <property type="project" value="UniProtKB-KW"/>
</dbReference>
<keyword evidence="4" id="KW-1003">Cell membrane</keyword>
<dbReference type="RefSeq" id="WP_246903277.1">
    <property type="nucleotide sequence ID" value="NZ_JALJRB010000003.1"/>
</dbReference>
<evidence type="ECO:0000313" key="13">
    <source>
        <dbReference type="EMBL" id="MCJ8499779.1"/>
    </source>
</evidence>
<comment type="caution">
    <text evidence="13">The sequence shown here is derived from an EMBL/GenBank/DDBJ whole genome shotgun (WGS) entry which is preliminary data.</text>
</comment>
<evidence type="ECO:0000256" key="8">
    <source>
        <dbReference type="ARBA" id="ARBA00022989"/>
    </source>
</evidence>
<feature type="region of interest" description="Disordered" evidence="10">
    <location>
        <begin position="58"/>
        <end position="89"/>
    </location>
</feature>
<feature type="compositionally biased region" description="Basic and acidic residues" evidence="10">
    <location>
        <begin position="69"/>
        <end position="79"/>
    </location>
</feature>
<keyword evidence="5" id="KW-0997">Cell inner membrane</keyword>
<dbReference type="AlphaFoldDB" id="A0AA41R0M5"/>
<feature type="transmembrane region" description="Helical" evidence="11">
    <location>
        <begin position="20"/>
        <end position="38"/>
    </location>
</feature>
<evidence type="ECO:0000256" key="11">
    <source>
        <dbReference type="SAM" id="Phobius"/>
    </source>
</evidence>
<sequence length="235" mass="25677">MTYTQARFKAISFANSPARYGLALILALLSAMGLFLLMDGLIGRGRFDLGGIRTQPLPQFIRADSPPEAVREREREKPTPPEPPEQLPPMEAMANPVNAPPDIPRIDPPPLAVQPDLALAGVPVALPPAISTPSGDPGLMRYTGPLTPVHQVMPRYPHRARMEGVTGWVRLEFVIQTDGGVRDIRVVAAEPRRGIFDLEAVRALSRWRFQPQTRDGEAVPALATITIAFNLEGES</sequence>
<keyword evidence="8 11" id="KW-1133">Transmembrane helix</keyword>
<dbReference type="PANTHER" id="PTHR33446">
    <property type="entry name" value="PROTEIN TONB-RELATED"/>
    <property type="match status" value="1"/>
</dbReference>
<dbReference type="InterPro" id="IPR006260">
    <property type="entry name" value="TonB/TolA_C"/>
</dbReference>
<dbReference type="Gene3D" id="3.30.1150.10">
    <property type="match status" value="1"/>
</dbReference>
<protein>
    <submittedName>
        <fullName evidence="13">Energy transducer TonB</fullName>
    </submittedName>
</protein>
<accession>A0AA41R0M5</accession>
<dbReference type="GO" id="GO:0015891">
    <property type="term" value="P:siderophore transport"/>
    <property type="evidence" value="ECO:0007669"/>
    <property type="project" value="InterPro"/>
</dbReference>
<dbReference type="Proteomes" id="UP001165427">
    <property type="component" value="Unassembled WGS sequence"/>
</dbReference>
<evidence type="ECO:0000256" key="3">
    <source>
        <dbReference type="ARBA" id="ARBA00022448"/>
    </source>
</evidence>
<feature type="domain" description="TonB C-terminal" evidence="12">
    <location>
        <begin position="141"/>
        <end position="235"/>
    </location>
</feature>
<evidence type="ECO:0000256" key="7">
    <source>
        <dbReference type="ARBA" id="ARBA00022927"/>
    </source>
</evidence>
<evidence type="ECO:0000256" key="5">
    <source>
        <dbReference type="ARBA" id="ARBA00022519"/>
    </source>
</evidence>
<dbReference type="GO" id="GO:0055085">
    <property type="term" value="P:transmembrane transport"/>
    <property type="evidence" value="ECO:0007669"/>
    <property type="project" value="InterPro"/>
</dbReference>
<dbReference type="InterPro" id="IPR051045">
    <property type="entry name" value="TonB-dependent_transducer"/>
</dbReference>
<reference evidence="13" key="1">
    <citation type="submission" date="2022-04" db="EMBL/GenBank/DDBJ databases">
        <title>Desulfatitalea alkaliphila sp. nov., a novel anaerobic sulfate-reducing bacterium isolated from terrestrial mud volcano, Taman Peninsula, Russia.</title>
        <authorList>
            <person name="Khomyakova M.A."/>
            <person name="Merkel A.Y."/>
            <person name="Slobodkin A.I."/>
        </authorList>
    </citation>
    <scope>NUCLEOTIDE SEQUENCE</scope>
    <source>
        <strain evidence="13">M08but</strain>
    </source>
</reference>
<evidence type="ECO:0000313" key="14">
    <source>
        <dbReference type="Proteomes" id="UP001165427"/>
    </source>
</evidence>
<comment type="similarity">
    <text evidence="2">Belongs to the TonB family.</text>
</comment>
<organism evidence="13 14">
    <name type="scientific">Desulfatitalea alkaliphila</name>
    <dbReference type="NCBI Taxonomy" id="2929485"/>
    <lineage>
        <taxon>Bacteria</taxon>
        <taxon>Pseudomonadati</taxon>
        <taxon>Thermodesulfobacteriota</taxon>
        <taxon>Desulfobacteria</taxon>
        <taxon>Desulfobacterales</taxon>
        <taxon>Desulfosarcinaceae</taxon>
        <taxon>Desulfatitalea</taxon>
    </lineage>
</organism>
<comment type="subcellular location">
    <subcellularLocation>
        <location evidence="1">Cell inner membrane</location>
        <topology evidence="1">Single-pass membrane protein</topology>
        <orientation evidence="1">Periplasmic side</orientation>
    </subcellularLocation>
</comment>
<keyword evidence="9 11" id="KW-0472">Membrane</keyword>
<dbReference type="GO" id="GO:0030288">
    <property type="term" value="C:outer membrane-bounded periplasmic space"/>
    <property type="evidence" value="ECO:0007669"/>
    <property type="project" value="InterPro"/>
</dbReference>
<evidence type="ECO:0000256" key="10">
    <source>
        <dbReference type="SAM" id="MobiDB-lite"/>
    </source>
</evidence>
<evidence type="ECO:0000256" key="4">
    <source>
        <dbReference type="ARBA" id="ARBA00022475"/>
    </source>
</evidence>
<evidence type="ECO:0000256" key="1">
    <source>
        <dbReference type="ARBA" id="ARBA00004383"/>
    </source>
</evidence>
<dbReference type="PROSITE" id="PS52015">
    <property type="entry name" value="TONB_CTD"/>
    <property type="match status" value="1"/>
</dbReference>
<evidence type="ECO:0000256" key="2">
    <source>
        <dbReference type="ARBA" id="ARBA00006555"/>
    </source>
</evidence>
<evidence type="ECO:0000256" key="9">
    <source>
        <dbReference type="ARBA" id="ARBA00023136"/>
    </source>
</evidence>
<dbReference type="InterPro" id="IPR003538">
    <property type="entry name" value="TonB"/>
</dbReference>
<dbReference type="Pfam" id="PF03544">
    <property type="entry name" value="TonB_C"/>
    <property type="match status" value="1"/>
</dbReference>
<dbReference type="InterPro" id="IPR037682">
    <property type="entry name" value="TonB_C"/>
</dbReference>
<evidence type="ECO:0000256" key="6">
    <source>
        <dbReference type="ARBA" id="ARBA00022692"/>
    </source>
</evidence>